<keyword evidence="2" id="KW-1185">Reference proteome</keyword>
<dbReference type="SUPFAM" id="SSF51182">
    <property type="entry name" value="RmlC-like cupins"/>
    <property type="match status" value="1"/>
</dbReference>
<gene>
    <name evidence="1" type="ORF">R3Q16_35315</name>
</gene>
<name>A0ABU4C5R1_RHOGO</name>
<dbReference type="InterPro" id="IPR011051">
    <property type="entry name" value="RmlC_Cupin_sf"/>
</dbReference>
<evidence type="ECO:0000313" key="1">
    <source>
        <dbReference type="EMBL" id="MDV6271852.1"/>
    </source>
</evidence>
<organism evidence="1 2">
    <name type="scientific">Rhodococcus globerulus</name>
    <dbReference type="NCBI Taxonomy" id="33008"/>
    <lineage>
        <taxon>Bacteria</taxon>
        <taxon>Bacillati</taxon>
        <taxon>Actinomycetota</taxon>
        <taxon>Actinomycetes</taxon>
        <taxon>Mycobacteriales</taxon>
        <taxon>Nocardiaceae</taxon>
        <taxon>Rhodococcus</taxon>
    </lineage>
</organism>
<dbReference type="Gene3D" id="2.60.120.10">
    <property type="entry name" value="Jelly Rolls"/>
    <property type="match status" value="1"/>
</dbReference>
<dbReference type="InterPro" id="IPR014710">
    <property type="entry name" value="RmlC-like_jellyroll"/>
</dbReference>
<accession>A0ABU4C5R1</accession>
<sequence>MTIDSNLGDSPGQPYVLEIWPAGNGSPIHNHGRACAIIHVLYGQIEVSLFPALSPAILTPWGKVTFNTGDVTFLTPDYYQIHQLKNPLPKGGTFCATIQSYRYPDSDNTHYEYFDYIENGQIKQFTPDSDWTYLEFKCLIEQEWKQTQ</sequence>
<proteinExistence type="predicted"/>
<protein>
    <recommendedName>
        <fullName evidence="3">Cysteine dioxygenase</fullName>
    </recommendedName>
</protein>
<dbReference type="Proteomes" id="UP001185927">
    <property type="component" value="Unassembled WGS sequence"/>
</dbReference>
<evidence type="ECO:0000313" key="2">
    <source>
        <dbReference type="Proteomes" id="UP001185927"/>
    </source>
</evidence>
<evidence type="ECO:0008006" key="3">
    <source>
        <dbReference type="Google" id="ProtNLM"/>
    </source>
</evidence>
<reference evidence="1 2" key="1">
    <citation type="submission" date="2023-10" db="EMBL/GenBank/DDBJ databases">
        <title>Development of a sustainable strategy for remediation of hydrocarbon-contaminated territories based on the waste exchange concept.</title>
        <authorList>
            <person name="Krivoruchko A."/>
        </authorList>
    </citation>
    <scope>NUCLEOTIDE SEQUENCE [LARGE SCALE GENOMIC DNA]</scope>
    <source>
        <strain evidence="1 2">IEGM 1203</strain>
    </source>
</reference>
<dbReference type="EMBL" id="JAWLKB010000116">
    <property type="protein sequence ID" value="MDV6271852.1"/>
    <property type="molecule type" value="Genomic_DNA"/>
</dbReference>
<dbReference type="RefSeq" id="WP_317546573.1">
    <property type="nucleotide sequence ID" value="NZ_JAWLKB010000116.1"/>
</dbReference>
<comment type="caution">
    <text evidence="1">The sequence shown here is derived from an EMBL/GenBank/DDBJ whole genome shotgun (WGS) entry which is preliminary data.</text>
</comment>